<dbReference type="RefSeq" id="WP_268917980.1">
    <property type="nucleotide sequence ID" value="NZ_JAPTMY010000026.1"/>
</dbReference>
<evidence type="ECO:0000313" key="1">
    <source>
        <dbReference type="EMBL" id="MCZ0858616.1"/>
    </source>
</evidence>
<organism evidence="1 2">
    <name type="scientific">Actinomyces israelii</name>
    <dbReference type="NCBI Taxonomy" id="1659"/>
    <lineage>
        <taxon>Bacteria</taxon>
        <taxon>Bacillati</taxon>
        <taxon>Actinomycetota</taxon>
        <taxon>Actinomycetes</taxon>
        <taxon>Actinomycetales</taxon>
        <taxon>Actinomycetaceae</taxon>
        <taxon>Actinomyces</taxon>
    </lineage>
</organism>
<sequence>MVKRERPRHAVGAISPAVMGYLLGESSRARTDGEMVWTSSKPRDVRNRVTVLTGTIEVEGAYLQMQYNTPRP</sequence>
<evidence type="ECO:0000313" key="2">
    <source>
        <dbReference type="Proteomes" id="UP001072034"/>
    </source>
</evidence>
<gene>
    <name evidence="1" type="ORF">OHJ16_11240</name>
</gene>
<dbReference type="EMBL" id="JAPTMY010000026">
    <property type="protein sequence ID" value="MCZ0858616.1"/>
    <property type="molecule type" value="Genomic_DNA"/>
</dbReference>
<protein>
    <submittedName>
        <fullName evidence="1">Uncharacterized protein</fullName>
    </submittedName>
</protein>
<reference evidence="1" key="1">
    <citation type="submission" date="2022-10" db="EMBL/GenBank/DDBJ databases">
        <title>Genome sequence of Actinomyces israelii ATCC 10048.</title>
        <authorList>
            <person name="Watt R.M."/>
            <person name="Tong W.M."/>
        </authorList>
    </citation>
    <scope>NUCLEOTIDE SEQUENCE</scope>
    <source>
        <strain evidence="1">ATCC 10048</strain>
    </source>
</reference>
<name>A0ABT4IAQ6_9ACTO</name>
<dbReference type="Proteomes" id="UP001072034">
    <property type="component" value="Unassembled WGS sequence"/>
</dbReference>
<keyword evidence="2" id="KW-1185">Reference proteome</keyword>
<proteinExistence type="predicted"/>
<accession>A0ABT4IAQ6</accession>
<comment type="caution">
    <text evidence="1">The sequence shown here is derived from an EMBL/GenBank/DDBJ whole genome shotgun (WGS) entry which is preliminary data.</text>
</comment>